<feature type="transmembrane region" description="Helical" evidence="4">
    <location>
        <begin position="12"/>
        <end position="33"/>
    </location>
</feature>
<evidence type="ECO:0000256" key="4">
    <source>
        <dbReference type="SAM" id="Phobius"/>
    </source>
</evidence>
<protein>
    <submittedName>
        <fullName evidence="6">Epoxide hydrolase 3</fullName>
    </submittedName>
</protein>
<reference evidence="6" key="1">
    <citation type="submission" date="2021-12" db="EMBL/GenBank/DDBJ databases">
        <authorList>
            <person name="Zaccaron A."/>
            <person name="Stergiopoulos I."/>
        </authorList>
    </citation>
    <scope>NUCLEOTIDE SEQUENCE</scope>
    <source>
        <strain evidence="6">Race5_Kim</strain>
    </source>
</reference>
<dbReference type="GO" id="GO:0016787">
    <property type="term" value="F:hydrolase activity"/>
    <property type="evidence" value="ECO:0007669"/>
    <property type="project" value="UniProtKB-KW"/>
</dbReference>
<dbReference type="RefSeq" id="XP_047763026.1">
    <property type="nucleotide sequence ID" value="XM_047906422.1"/>
</dbReference>
<dbReference type="AlphaFoldDB" id="A0A9Q8PA36"/>
<evidence type="ECO:0000256" key="3">
    <source>
        <dbReference type="SAM" id="MobiDB-lite"/>
    </source>
</evidence>
<dbReference type="GeneID" id="71987152"/>
<feature type="domain" description="AB hydrolase-1" evidence="5">
    <location>
        <begin position="96"/>
        <end position="201"/>
    </location>
</feature>
<reference evidence="6" key="2">
    <citation type="journal article" date="2022" name="Microb. Genom.">
        <title>A chromosome-scale genome assembly of the tomato pathogen Cladosporium fulvum reveals a compartmentalized genome architecture and the presence of a dispensable chromosome.</title>
        <authorList>
            <person name="Zaccaron A.Z."/>
            <person name="Chen L.H."/>
            <person name="Samaras A."/>
            <person name="Stergiopoulos I."/>
        </authorList>
    </citation>
    <scope>NUCLEOTIDE SEQUENCE</scope>
    <source>
        <strain evidence="6">Race5_Kim</strain>
    </source>
</reference>
<gene>
    <name evidence="6" type="ORF">CLAFUR5_07274</name>
</gene>
<evidence type="ECO:0000256" key="2">
    <source>
        <dbReference type="ARBA" id="ARBA00038334"/>
    </source>
</evidence>
<sequence length="432" mass="46867">MASFLTTLSELLAAGVGLSYGLGFLIFALGWAVRQKEYWSAPSNDQKVRLRQASRHLWSLSEEVAGPAKHNFLQLPDGPQLHYLTPLRPSSSVNKLIVLLHGFPDSAFLFKRQLNSALADEAQLVALDLPGCGGSDSLASYEPDQMLNTIASAIVLLKQQYLKGTPGSYCLLVGHDWGGVIAYRIAAETEQLVDRVVTINAPYMAYTASVLRSHVSNARTLLSQLCFGEAMRELNPVMSQIRKSGYTYMLTLPLPLARRMPQLAACLVKFVQRMEHGHHGEPSPDEVAMRLAMAYGPSSLEQETASSSSSSSSYGSSVFARSQTQPPGDWDQKVLLYSAGLLLGQWTPSFAGHRVSQDVPGGLAHFKCPVDIIFGMQDVALDSRAVVDGIESCFVPGSGSISRLPDCGHWSIIQDGGADALELKLQSVLQDN</sequence>
<evidence type="ECO:0000259" key="5">
    <source>
        <dbReference type="Pfam" id="PF00561"/>
    </source>
</evidence>
<dbReference type="PANTHER" id="PTHR43329">
    <property type="entry name" value="EPOXIDE HYDROLASE"/>
    <property type="match status" value="1"/>
</dbReference>
<dbReference type="Pfam" id="PF00561">
    <property type="entry name" value="Abhydrolase_1"/>
    <property type="match status" value="1"/>
</dbReference>
<evidence type="ECO:0000256" key="1">
    <source>
        <dbReference type="ARBA" id="ARBA00022801"/>
    </source>
</evidence>
<dbReference type="InterPro" id="IPR000073">
    <property type="entry name" value="AB_hydrolase_1"/>
</dbReference>
<dbReference type="OMA" id="HWTPVER"/>
<proteinExistence type="inferred from homology"/>
<keyword evidence="1 6" id="KW-0378">Hydrolase</keyword>
<accession>A0A9Q8PA36</accession>
<feature type="region of interest" description="Disordered" evidence="3">
    <location>
        <begin position="302"/>
        <end position="326"/>
    </location>
</feature>
<evidence type="ECO:0000313" key="7">
    <source>
        <dbReference type="Proteomes" id="UP000756132"/>
    </source>
</evidence>
<dbReference type="EMBL" id="CP090168">
    <property type="protein sequence ID" value="UJO18660.1"/>
    <property type="molecule type" value="Genomic_DNA"/>
</dbReference>
<dbReference type="Proteomes" id="UP000756132">
    <property type="component" value="Chromosome 6"/>
</dbReference>
<feature type="compositionally biased region" description="Low complexity" evidence="3">
    <location>
        <begin position="306"/>
        <end position="317"/>
    </location>
</feature>
<name>A0A9Q8PA36_PASFU</name>
<keyword evidence="4" id="KW-1133">Transmembrane helix</keyword>
<keyword evidence="7" id="KW-1185">Reference proteome</keyword>
<evidence type="ECO:0000313" key="6">
    <source>
        <dbReference type="EMBL" id="UJO18660.1"/>
    </source>
</evidence>
<organism evidence="6 7">
    <name type="scientific">Passalora fulva</name>
    <name type="common">Tomato leaf mold</name>
    <name type="synonym">Cladosporium fulvum</name>
    <dbReference type="NCBI Taxonomy" id="5499"/>
    <lineage>
        <taxon>Eukaryota</taxon>
        <taxon>Fungi</taxon>
        <taxon>Dikarya</taxon>
        <taxon>Ascomycota</taxon>
        <taxon>Pezizomycotina</taxon>
        <taxon>Dothideomycetes</taxon>
        <taxon>Dothideomycetidae</taxon>
        <taxon>Mycosphaerellales</taxon>
        <taxon>Mycosphaerellaceae</taxon>
        <taxon>Fulvia</taxon>
    </lineage>
</organism>
<dbReference type="Gene3D" id="3.40.50.1820">
    <property type="entry name" value="alpha/beta hydrolase"/>
    <property type="match status" value="1"/>
</dbReference>
<keyword evidence="4" id="KW-0812">Transmembrane</keyword>
<dbReference type="KEGG" id="ffu:CLAFUR5_07274"/>
<dbReference type="InterPro" id="IPR000639">
    <property type="entry name" value="Epox_hydrolase-like"/>
</dbReference>
<comment type="similarity">
    <text evidence="2">Belongs to the AB hydrolase superfamily. Epoxide hydrolase family.</text>
</comment>
<dbReference type="InterPro" id="IPR029058">
    <property type="entry name" value="AB_hydrolase_fold"/>
</dbReference>
<keyword evidence="4" id="KW-0472">Membrane</keyword>
<dbReference type="OrthoDB" id="6431331at2759"/>
<dbReference type="SUPFAM" id="SSF53474">
    <property type="entry name" value="alpha/beta-Hydrolases"/>
    <property type="match status" value="1"/>
</dbReference>
<dbReference type="PRINTS" id="PR00412">
    <property type="entry name" value="EPOXHYDRLASE"/>
</dbReference>